<keyword evidence="2" id="KW-1185">Reference proteome</keyword>
<dbReference type="AlphaFoldDB" id="A0A8C9GZX8"/>
<evidence type="ECO:0000313" key="2">
    <source>
        <dbReference type="Proteomes" id="UP000694416"/>
    </source>
</evidence>
<name>A0A8C9GZX8_9PRIM</name>
<dbReference type="Proteomes" id="UP000694416">
    <property type="component" value="Unplaced"/>
</dbReference>
<dbReference type="Ensembl" id="ENSPTET00000019004.1">
    <property type="protein sequence ID" value="ENSPTEP00000012634.1"/>
    <property type="gene ID" value="ENSPTEG00000014177.1"/>
</dbReference>
<reference evidence="1" key="1">
    <citation type="submission" date="2025-08" db="UniProtKB">
        <authorList>
            <consortium name="Ensembl"/>
        </authorList>
    </citation>
    <scope>IDENTIFICATION</scope>
</reference>
<accession>A0A8C9GZX8</accession>
<reference evidence="1" key="2">
    <citation type="submission" date="2025-09" db="UniProtKB">
        <authorList>
            <consortium name="Ensembl"/>
        </authorList>
    </citation>
    <scope>IDENTIFICATION</scope>
</reference>
<evidence type="ECO:0000313" key="1">
    <source>
        <dbReference type="Ensembl" id="ENSPTEP00000012634.1"/>
    </source>
</evidence>
<sequence length="59" mass="6308">MVNPTMFFDIAADGEPLGCVAFELLQTSFQRQQKTFVKVAPSRCAGGGLSQPPLLSGLH</sequence>
<proteinExistence type="predicted"/>
<protein>
    <submittedName>
        <fullName evidence="1">Uncharacterized protein</fullName>
    </submittedName>
</protein>
<organism evidence="1 2">
    <name type="scientific">Piliocolobus tephrosceles</name>
    <name type="common">Ugandan red Colobus</name>
    <dbReference type="NCBI Taxonomy" id="591936"/>
    <lineage>
        <taxon>Eukaryota</taxon>
        <taxon>Metazoa</taxon>
        <taxon>Chordata</taxon>
        <taxon>Craniata</taxon>
        <taxon>Vertebrata</taxon>
        <taxon>Euteleostomi</taxon>
        <taxon>Mammalia</taxon>
        <taxon>Eutheria</taxon>
        <taxon>Euarchontoglires</taxon>
        <taxon>Primates</taxon>
        <taxon>Haplorrhini</taxon>
        <taxon>Catarrhini</taxon>
        <taxon>Cercopithecidae</taxon>
        <taxon>Colobinae</taxon>
        <taxon>Piliocolobus</taxon>
    </lineage>
</organism>